<dbReference type="Gene3D" id="2.60.40.290">
    <property type="match status" value="1"/>
</dbReference>
<dbReference type="PANTHER" id="PTHR22600:SF57">
    <property type="entry name" value="BETA-N-ACETYLHEXOSAMINIDASE"/>
    <property type="match status" value="1"/>
</dbReference>
<comment type="similarity">
    <text evidence="2">Belongs to the glycosyl hydrolase 20 family.</text>
</comment>
<dbReference type="Gene3D" id="3.30.379.10">
    <property type="entry name" value="Chitobiase/beta-hexosaminidase domain 2-like"/>
    <property type="match status" value="1"/>
</dbReference>
<dbReference type="Pfam" id="PF00728">
    <property type="entry name" value="Glyco_hydro_20"/>
    <property type="match status" value="1"/>
</dbReference>
<dbReference type="InterPro" id="IPR015882">
    <property type="entry name" value="HEX_bac_N"/>
</dbReference>
<dbReference type="InterPro" id="IPR012291">
    <property type="entry name" value="CBM2_carb-bd_dom_sf"/>
</dbReference>
<dbReference type="CDD" id="cd02847">
    <property type="entry name" value="E_set_Chitobiase_C"/>
    <property type="match status" value="1"/>
</dbReference>
<dbReference type="InterPro" id="IPR014756">
    <property type="entry name" value="Ig_E-set"/>
</dbReference>
<dbReference type="Proteomes" id="UP000198748">
    <property type="component" value="Unassembled WGS sequence"/>
</dbReference>
<dbReference type="OrthoDB" id="9763537at2"/>
<name>A0A1G7IZW6_9BACT</name>
<dbReference type="RefSeq" id="WP_090151975.1">
    <property type="nucleotide sequence ID" value="NZ_FNAN01000009.1"/>
</dbReference>
<reference evidence="12" key="1">
    <citation type="submission" date="2016-10" db="EMBL/GenBank/DDBJ databases">
        <authorList>
            <person name="Varghese N."/>
            <person name="Submissions S."/>
        </authorList>
    </citation>
    <scope>NUCLEOTIDE SEQUENCE [LARGE SCALE GENOMIC DNA]</scope>
    <source>
        <strain evidence="12">DSM 25329</strain>
    </source>
</reference>
<dbReference type="PANTHER" id="PTHR22600">
    <property type="entry name" value="BETA-HEXOSAMINIDASE"/>
    <property type="match status" value="1"/>
</dbReference>
<dbReference type="PRINTS" id="PR00738">
    <property type="entry name" value="GLHYDRLASE20"/>
</dbReference>
<evidence type="ECO:0000313" key="11">
    <source>
        <dbReference type="EMBL" id="SDF18230.1"/>
    </source>
</evidence>
<dbReference type="InterPro" id="IPR029018">
    <property type="entry name" value="Hex-like_dom2"/>
</dbReference>
<dbReference type="Pfam" id="PF03173">
    <property type="entry name" value="CHB_HEX"/>
    <property type="match status" value="1"/>
</dbReference>
<dbReference type="InterPro" id="IPR008965">
    <property type="entry name" value="CBM2/CBM3_carb-bd_dom_sf"/>
</dbReference>
<dbReference type="STRING" id="659014.SAMN04487996_109148"/>
<evidence type="ECO:0000256" key="1">
    <source>
        <dbReference type="ARBA" id="ARBA00001231"/>
    </source>
</evidence>
<evidence type="ECO:0000256" key="5">
    <source>
        <dbReference type="ARBA" id="ARBA00023295"/>
    </source>
</evidence>
<dbReference type="GO" id="GO:0016020">
    <property type="term" value="C:membrane"/>
    <property type="evidence" value="ECO:0007669"/>
    <property type="project" value="TreeGrafter"/>
</dbReference>
<dbReference type="GO" id="GO:0030247">
    <property type="term" value="F:polysaccharide binding"/>
    <property type="evidence" value="ECO:0007669"/>
    <property type="project" value="InterPro"/>
</dbReference>
<gene>
    <name evidence="11" type="ORF">SAMN04487996_109148</name>
</gene>
<dbReference type="Gene3D" id="3.20.20.80">
    <property type="entry name" value="Glycosidases"/>
    <property type="match status" value="1"/>
</dbReference>
<dbReference type="GO" id="GO:0005975">
    <property type="term" value="P:carbohydrate metabolic process"/>
    <property type="evidence" value="ECO:0007669"/>
    <property type="project" value="InterPro"/>
</dbReference>
<dbReference type="SUPFAM" id="SSF51445">
    <property type="entry name" value="(Trans)glycosidases"/>
    <property type="match status" value="1"/>
</dbReference>
<accession>A0A1G7IZW6</accession>
<organism evidence="11 12">
    <name type="scientific">Dyadobacter soli</name>
    <dbReference type="NCBI Taxonomy" id="659014"/>
    <lineage>
        <taxon>Bacteria</taxon>
        <taxon>Pseudomonadati</taxon>
        <taxon>Bacteroidota</taxon>
        <taxon>Cytophagia</taxon>
        <taxon>Cytophagales</taxon>
        <taxon>Spirosomataceae</taxon>
        <taxon>Dyadobacter</taxon>
    </lineage>
</organism>
<sequence>MKKLFPLSLILFGALLLASCNKSGNVSKEQAEKIAVSWKLVSNFIEPEGRFEAQFTIRNGSDFGLDGSNWKLFWNMSPRPIQSNKTPQPAIVEHINGDWYQMIAAKDFKLAPGDSVVIKYTGTEGVVKETDAPLGLYFVFYDNEGKEKDIVQVADYKIEPFTTREQILRGKMDLKEVPTAETRYKANAGFTKLGEEQLLKIIPSPVKLVPGAGTFSLTGKTNVYYQEGLENEARYLISKLKTLTGTDLPIQAGLPNKPSSEEAVIVLKTGKVAVNGVSTEAYNLNINQSGITIEGSDAAGVFYGVQSLLQLAPTESYQKPVASVGFGFVQVQDAPRFQFRSLHLDVARNFQTKESVKRIIDLLSGYKVNHLLLYTTEDEGWRIEIDGLPELTQVGAQRQHTSGMNANALHPGYGSGPVANEKDKHGSGYYTKADFIEILKYAHERHIKIIPELNFPGHALAAIKSMEARYERLMKEGKEKEANEYRLIDPDDKSVYISAQGYKNNVVSPARESTYNFFVKVVDEIAKLYQQAGLKMDTFHTGGDEVADGVWTKSPMAAKLLAEHPEVKGPRYLQTYFFRKLLPMLEKRGLKVHGWEEVALNKTETGAYLANPEFVGRQVYPYVWNNVYDVDLGNRMANAGYPVVLCNVTNFYFDMSYNNDPKEPGLYWGGFVDTRDNWAFAPFNMFRTTEETSMGKPMKQEFVGKQLMKPEARKNVYGVEAQLWSETIKGRDMMEYSILPKLLGFSESAWAAERKWENVADDAARKVMMAEGWNIFANSIAQKHLPRLKYINGGYNYRLPQPGAIIENGMLKANVELPGLAIRYTTDGSEPTETSQLYENPVKVSGTVTLKSFDLAGRSSRSSVVTAR</sequence>
<dbReference type="Gene3D" id="2.60.40.10">
    <property type="entry name" value="Immunoglobulins"/>
    <property type="match status" value="1"/>
</dbReference>
<dbReference type="InterPro" id="IPR004866">
    <property type="entry name" value="CHB/HEX_N_dom"/>
</dbReference>
<evidence type="ECO:0000256" key="6">
    <source>
        <dbReference type="ARBA" id="ARBA00030512"/>
    </source>
</evidence>
<dbReference type="SUPFAM" id="SSF81296">
    <property type="entry name" value="E set domains"/>
    <property type="match status" value="1"/>
</dbReference>
<keyword evidence="9" id="KW-0732">Signal</keyword>
<dbReference type="EC" id="3.2.1.52" evidence="3"/>
<evidence type="ECO:0000256" key="3">
    <source>
        <dbReference type="ARBA" id="ARBA00012663"/>
    </source>
</evidence>
<dbReference type="InterPro" id="IPR013783">
    <property type="entry name" value="Ig-like_fold"/>
</dbReference>
<comment type="catalytic activity">
    <reaction evidence="1">
        <text>Hydrolysis of terminal non-reducing N-acetyl-D-hexosamine residues in N-acetyl-beta-D-hexosaminides.</text>
        <dbReference type="EC" id="3.2.1.52"/>
    </reaction>
</comment>
<protein>
    <recommendedName>
        <fullName evidence="3">beta-N-acetylhexosaminidase</fullName>
        <ecNumber evidence="3">3.2.1.52</ecNumber>
    </recommendedName>
    <alternativeName>
        <fullName evidence="6">Beta-N-acetylhexosaminidase</fullName>
    </alternativeName>
    <alternativeName>
        <fullName evidence="7">N-acetyl-beta-glucosaminidase</fullName>
    </alternativeName>
</protein>
<dbReference type="PROSITE" id="PS51257">
    <property type="entry name" value="PROKAR_LIPOPROTEIN"/>
    <property type="match status" value="1"/>
</dbReference>
<dbReference type="Pfam" id="PF03174">
    <property type="entry name" value="CHB_HEX_C"/>
    <property type="match status" value="1"/>
</dbReference>
<dbReference type="SUPFAM" id="SSF55545">
    <property type="entry name" value="beta-N-acetylhexosaminidase-like domain"/>
    <property type="match status" value="1"/>
</dbReference>
<dbReference type="InterPro" id="IPR004867">
    <property type="entry name" value="CHB_C_dom"/>
</dbReference>
<evidence type="ECO:0000256" key="4">
    <source>
        <dbReference type="ARBA" id="ARBA00022801"/>
    </source>
</evidence>
<evidence type="ECO:0000259" key="10">
    <source>
        <dbReference type="SMART" id="SM01081"/>
    </source>
</evidence>
<dbReference type="Pfam" id="PF02838">
    <property type="entry name" value="Glyco_hydro_20b"/>
    <property type="match status" value="1"/>
</dbReference>
<feature type="signal peptide" evidence="9">
    <location>
        <begin position="1"/>
        <end position="18"/>
    </location>
</feature>
<evidence type="ECO:0000256" key="9">
    <source>
        <dbReference type="SAM" id="SignalP"/>
    </source>
</evidence>
<dbReference type="EMBL" id="FNAN01000009">
    <property type="protein sequence ID" value="SDF18230.1"/>
    <property type="molecule type" value="Genomic_DNA"/>
</dbReference>
<keyword evidence="12" id="KW-1185">Reference proteome</keyword>
<keyword evidence="4" id="KW-0378">Hydrolase</keyword>
<dbReference type="InterPro" id="IPR025705">
    <property type="entry name" value="Beta_hexosaminidase_sua/sub"/>
</dbReference>
<evidence type="ECO:0000256" key="7">
    <source>
        <dbReference type="ARBA" id="ARBA00033000"/>
    </source>
</evidence>
<dbReference type="InterPro" id="IPR017853">
    <property type="entry name" value="GH"/>
</dbReference>
<evidence type="ECO:0000256" key="2">
    <source>
        <dbReference type="ARBA" id="ARBA00006285"/>
    </source>
</evidence>
<proteinExistence type="inferred from homology"/>
<dbReference type="GO" id="GO:0030203">
    <property type="term" value="P:glycosaminoglycan metabolic process"/>
    <property type="evidence" value="ECO:0007669"/>
    <property type="project" value="TreeGrafter"/>
</dbReference>
<feature type="chain" id="PRO_5011792607" description="beta-N-acetylhexosaminidase" evidence="9">
    <location>
        <begin position="19"/>
        <end position="868"/>
    </location>
</feature>
<evidence type="ECO:0000313" key="12">
    <source>
        <dbReference type="Proteomes" id="UP000198748"/>
    </source>
</evidence>
<feature type="active site" description="Proton donor" evidence="8">
    <location>
        <position position="545"/>
    </location>
</feature>
<keyword evidence="5" id="KW-0326">Glycosidase</keyword>
<dbReference type="SMART" id="SM01081">
    <property type="entry name" value="CHB_HEX"/>
    <property type="match status" value="1"/>
</dbReference>
<feature type="domain" description="Chitobiase/beta-hexosaminidases N-terminal" evidence="10">
    <location>
        <begin position="32"/>
        <end position="182"/>
    </location>
</feature>
<dbReference type="SUPFAM" id="SSF49384">
    <property type="entry name" value="Carbohydrate-binding domain"/>
    <property type="match status" value="1"/>
</dbReference>
<evidence type="ECO:0000256" key="8">
    <source>
        <dbReference type="PIRSR" id="PIRSR625705-1"/>
    </source>
</evidence>
<dbReference type="GO" id="GO:0004563">
    <property type="term" value="F:beta-N-acetylhexosaminidase activity"/>
    <property type="evidence" value="ECO:0007669"/>
    <property type="project" value="UniProtKB-EC"/>
</dbReference>
<dbReference type="AlphaFoldDB" id="A0A1G7IZW6"/>
<dbReference type="InterPro" id="IPR015883">
    <property type="entry name" value="Glyco_hydro_20_cat"/>
</dbReference>